<feature type="region of interest" description="Disordered" evidence="2">
    <location>
        <begin position="68"/>
        <end position="93"/>
    </location>
</feature>
<feature type="coiled-coil region" evidence="1">
    <location>
        <begin position="96"/>
        <end position="137"/>
    </location>
</feature>
<dbReference type="Proteomes" id="UP001596528">
    <property type="component" value="Unassembled WGS sequence"/>
</dbReference>
<keyword evidence="3" id="KW-0472">Membrane</keyword>
<evidence type="ECO:0000256" key="1">
    <source>
        <dbReference type="SAM" id="Coils"/>
    </source>
</evidence>
<feature type="transmembrane region" description="Helical" evidence="3">
    <location>
        <begin position="17"/>
        <end position="40"/>
    </location>
</feature>
<evidence type="ECO:0000313" key="6">
    <source>
        <dbReference type="Proteomes" id="UP001596528"/>
    </source>
</evidence>
<keyword evidence="3" id="KW-1133">Transmembrane helix</keyword>
<dbReference type="InterPro" id="IPR006668">
    <property type="entry name" value="Mg_transptr_MgtE_intracell_dom"/>
</dbReference>
<organism evidence="5 6">
    <name type="scientific">Paenibacillus thermoaerophilus</name>
    <dbReference type="NCBI Taxonomy" id="1215385"/>
    <lineage>
        <taxon>Bacteria</taxon>
        <taxon>Bacillati</taxon>
        <taxon>Bacillota</taxon>
        <taxon>Bacilli</taxon>
        <taxon>Bacillales</taxon>
        <taxon>Paenibacillaceae</taxon>
        <taxon>Paenibacillus</taxon>
    </lineage>
</organism>
<dbReference type="Gene3D" id="1.10.220.30">
    <property type="match status" value="1"/>
</dbReference>
<protein>
    <submittedName>
        <fullName evidence="5">Magnesium transporter MgtE N-terminal domain-containing protein</fullName>
    </submittedName>
</protein>
<keyword evidence="1" id="KW-0175">Coiled coil</keyword>
<dbReference type="SUPFAM" id="SSF158791">
    <property type="entry name" value="MgtE N-terminal domain-like"/>
    <property type="match status" value="1"/>
</dbReference>
<sequence length="302" mass="32384">MPEAELKESGYSAFERFLYMFLIPLLFTAALLGVMMQVFFGYDVIGGLQSAGNKIPGINMIVPDPKSEETEAAANGAGPTPASVQSDPAQADTPRIAELEQQLNQAAADLRERDDTIVKLEEELRKTKEQLDSKTISNEEYDKRIRELSDMYAKMSPTKAAPILESMTPSEAALILGQMKPELRGKLLERMNPKTAADLTAMLKDSASVRDVEIAALQERLQANSGSSGSGAQLTTTEMGATFSGMDPKSAADLLLAMYGDNPSKTLAIIGAMDSAARARVLGEMTKLNKTTAALISGKLSG</sequence>
<feature type="domain" description="Magnesium transporter MgtE intracellular" evidence="4">
    <location>
        <begin position="150"/>
        <end position="203"/>
    </location>
</feature>
<evidence type="ECO:0000256" key="2">
    <source>
        <dbReference type="SAM" id="MobiDB-lite"/>
    </source>
</evidence>
<gene>
    <name evidence="5" type="ORF">ACFQWB_07310</name>
</gene>
<dbReference type="RefSeq" id="WP_138789761.1">
    <property type="nucleotide sequence ID" value="NZ_JBHTGQ010000017.1"/>
</dbReference>
<accession>A0ABW2V611</accession>
<comment type="caution">
    <text evidence="5">The sequence shown here is derived from an EMBL/GenBank/DDBJ whole genome shotgun (WGS) entry which is preliminary data.</text>
</comment>
<proteinExistence type="predicted"/>
<evidence type="ECO:0000256" key="3">
    <source>
        <dbReference type="SAM" id="Phobius"/>
    </source>
</evidence>
<name>A0ABW2V611_9BACL</name>
<evidence type="ECO:0000259" key="4">
    <source>
        <dbReference type="Pfam" id="PF03448"/>
    </source>
</evidence>
<reference evidence="6" key="1">
    <citation type="journal article" date="2019" name="Int. J. Syst. Evol. Microbiol.">
        <title>The Global Catalogue of Microorganisms (GCM) 10K type strain sequencing project: providing services to taxonomists for standard genome sequencing and annotation.</title>
        <authorList>
            <consortium name="The Broad Institute Genomics Platform"/>
            <consortium name="The Broad Institute Genome Sequencing Center for Infectious Disease"/>
            <person name="Wu L."/>
            <person name="Ma J."/>
        </authorList>
    </citation>
    <scope>NUCLEOTIDE SEQUENCE [LARGE SCALE GENOMIC DNA]</scope>
    <source>
        <strain evidence="6">JCM 18657</strain>
    </source>
</reference>
<dbReference type="Pfam" id="PF03448">
    <property type="entry name" value="MgtE_N"/>
    <property type="match status" value="1"/>
</dbReference>
<keyword evidence="3" id="KW-0812">Transmembrane</keyword>
<evidence type="ECO:0000313" key="5">
    <source>
        <dbReference type="EMBL" id="MFC7749743.1"/>
    </source>
</evidence>
<keyword evidence="6" id="KW-1185">Reference proteome</keyword>
<dbReference type="EMBL" id="JBHTGQ010000017">
    <property type="protein sequence ID" value="MFC7749743.1"/>
    <property type="molecule type" value="Genomic_DNA"/>
</dbReference>